<reference evidence="1 2" key="1">
    <citation type="submission" date="2016-07" db="EMBL/GenBank/DDBJ databases">
        <title>Complete genome sequence of Bradyrhizobium icense LMTR 13T, a potential inoculant strain isolated from lima bean (Phaseolus lunatus) in Peru.</title>
        <authorList>
            <person name="Ormeno-Orrillo E."/>
            <person name="Duran D."/>
            <person name="Rogel M.A."/>
            <person name="Rey L."/>
            <person name="Imperial J."/>
            <person name="Ruiz-Argueso T."/>
            <person name="Martinez-Romero E."/>
        </authorList>
    </citation>
    <scope>NUCLEOTIDE SEQUENCE [LARGE SCALE GENOMIC DNA]</scope>
    <source>
        <strain evidence="1 2">LMTR 13</strain>
    </source>
</reference>
<dbReference type="KEGG" id="bic:LMTR13_24055"/>
<gene>
    <name evidence="1" type="ORF">LMTR13_24055</name>
</gene>
<protein>
    <submittedName>
        <fullName evidence="1">Uncharacterized protein</fullName>
    </submittedName>
</protein>
<accession>A0A1B1UJ12</accession>
<evidence type="ECO:0000313" key="2">
    <source>
        <dbReference type="Proteomes" id="UP000092839"/>
    </source>
</evidence>
<name>A0A1B1UJ12_9BRAD</name>
<dbReference type="EMBL" id="CP016428">
    <property type="protein sequence ID" value="ANW02779.1"/>
    <property type="molecule type" value="Genomic_DNA"/>
</dbReference>
<dbReference type="Proteomes" id="UP000092839">
    <property type="component" value="Chromosome"/>
</dbReference>
<keyword evidence="2" id="KW-1185">Reference proteome</keyword>
<sequence length="66" mass="7625">MMRYSSAWRDVQMLTEGVEIWRESSQTLHACDPIRSARVEDLEILLYDLDRGVPLVLPANIFSTDN</sequence>
<organism evidence="1 2">
    <name type="scientific">Bradyrhizobium icense</name>
    <dbReference type="NCBI Taxonomy" id="1274631"/>
    <lineage>
        <taxon>Bacteria</taxon>
        <taxon>Pseudomonadati</taxon>
        <taxon>Pseudomonadota</taxon>
        <taxon>Alphaproteobacteria</taxon>
        <taxon>Hyphomicrobiales</taxon>
        <taxon>Nitrobacteraceae</taxon>
        <taxon>Bradyrhizobium</taxon>
    </lineage>
</organism>
<proteinExistence type="predicted"/>
<evidence type="ECO:0000313" key="1">
    <source>
        <dbReference type="EMBL" id="ANW02779.1"/>
    </source>
</evidence>
<dbReference type="AlphaFoldDB" id="A0A1B1UJ12"/>